<comment type="caution">
    <text evidence="9">The sequence shown here is derived from an EMBL/GenBank/DDBJ whole genome shotgun (WGS) entry which is preliminary data.</text>
</comment>
<feature type="signal peptide" evidence="6">
    <location>
        <begin position="1"/>
        <end position="23"/>
    </location>
</feature>
<dbReference type="InterPro" id="IPR057420">
    <property type="entry name" value="Beta-prop_CGLA"/>
</dbReference>
<feature type="transmembrane region" description="Helical" evidence="5">
    <location>
        <begin position="697"/>
        <end position="719"/>
    </location>
</feature>
<dbReference type="Proteomes" id="UP001149090">
    <property type="component" value="Unassembled WGS sequence"/>
</dbReference>
<keyword evidence="3 5" id="KW-1133">Transmembrane helix</keyword>
<dbReference type="Pfam" id="PF25292">
    <property type="entry name" value="Beta-prop_CGLA"/>
    <property type="match status" value="1"/>
</dbReference>
<keyword evidence="2 5" id="KW-0812">Transmembrane</keyword>
<reference evidence="9" key="1">
    <citation type="submission" date="2022-10" db="EMBL/GenBank/DDBJ databases">
        <title>Novel sulphate-reducing endosymbionts in the free-living metamonad Anaeramoeba.</title>
        <authorList>
            <person name="Jerlstrom-Hultqvist J."/>
            <person name="Cepicka I."/>
            <person name="Gallot-Lavallee L."/>
            <person name="Salas-Leiva D."/>
            <person name="Curtis B.A."/>
            <person name="Zahonova K."/>
            <person name="Pipaliya S."/>
            <person name="Dacks J."/>
            <person name="Roger A.J."/>
        </authorList>
    </citation>
    <scope>NUCLEOTIDE SEQUENCE</scope>
    <source>
        <strain evidence="9">BMAN</strain>
    </source>
</reference>
<gene>
    <name evidence="9" type="ORF">M0811_07249</name>
</gene>
<evidence type="ECO:0000259" key="8">
    <source>
        <dbReference type="Pfam" id="PF25292"/>
    </source>
</evidence>
<dbReference type="InterPro" id="IPR056376">
    <property type="entry name" value="DEX1_C"/>
</dbReference>
<accession>A0A9Q0LMM7</accession>
<dbReference type="InterPro" id="IPR028994">
    <property type="entry name" value="Integrin_alpha_N"/>
</dbReference>
<protein>
    <submittedName>
        <fullName evidence="9">Protein defective in exine formation 1</fullName>
    </submittedName>
</protein>
<evidence type="ECO:0000313" key="9">
    <source>
        <dbReference type="EMBL" id="KAJ5075677.1"/>
    </source>
</evidence>
<feature type="domain" description="DEX1 C-terminal" evidence="7">
    <location>
        <begin position="604"/>
        <end position="692"/>
    </location>
</feature>
<feature type="domain" description="Lambda-carrageenase beta-propeller" evidence="8">
    <location>
        <begin position="423"/>
        <end position="486"/>
    </location>
</feature>
<dbReference type="OMA" id="TMWGDED"/>
<dbReference type="OrthoDB" id="200924at2759"/>
<evidence type="ECO:0000256" key="1">
    <source>
        <dbReference type="ARBA" id="ARBA00004167"/>
    </source>
</evidence>
<dbReference type="PANTHER" id="PTHR21419">
    <property type="match status" value="1"/>
</dbReference>
<evidence type="ECO:0000256" key="5">
    <source>
        <dbReference type="SAM" id="Phobius"/>
    </source>
</evidence>
<dbReference type="InterPro" id="IPR045232">
    <property type="entry name" value="FAM234"/>
</dbReference>
<sequence>MNFSLKILLFFSIIISLLNFINSKIESTTIEEQCQTKIGLDLSWKTEIEGGIYSTPLLVDLDGDGQKEIIVQSIFQFVAVLNSQDGKELPGWPLIFPDMIFHTRPVYFNNPITKEKNLIFTSFDGDIIVSDKNGNVLSDFTLKVPPLLVHKKWYSISEENIPLIISVRQSNPKLNLLCDHENDEQKENLDDFTFYNQSAKEERHIEKSSLILDILNKKMNPQKELTEEAKQAISSLLYLNAFTLAEELTFTVTSGYLKILEKQLNNLNPKYKNEYLYVNPHILSAPVVTPDNLLIIGVSYFFDNWTQISLKYNEYFDSDIDLDEYVACGIAVFNLSDYGNLLWTAHLELSTENAQDRAYCFTSPTVVDLDGDGELDIILGTGLGMIYAFNLQGKEKEGFPITMSEIQSQVIVEDVNMDGKLEIVATDTKSRVNCFSTKGEKIWGIKIEGFSSQTPTMGDVDGDGKPEIIIATENGMIWAIKGSNGKIVDGFPIKIPKRVLSPILPIRLKKNQENVQLVFVSFDGIFRVIDPVQKCEESIDLGEISYSMILSDDFLLAKTVQLLVTTTSGSVMCFSTNASWFSLRSWSSQIQDLNGISNRENFHGVYFLDFQRYSYNWGSHLPVNFVIVDQFLLFGDYVISLFVGDDLAFEKSFSDPGNYQVVIKTPILTESVEIRIVMKNRYSQYFSDSFVLLPNEYVFRLIHWFMIIPFLVAGLIILCSSNKNPLPI</sequence>
<evidence type="ECO:0000256" key="3">
    <source>
        <dbReference type="ARBA" id="ARBA00022989"/>
    </source>
</evidence>
<keyword evidence="4 5" id="KW-0472">Membrane</keyword>
<dbReference type="Gene3D" id="2.130.10.10">
    <property type="entry name" value="YVTN repeat-like/Quinoprotein amine dehydrogenase"/>
    <property type="match status" value="1"/>
</dbReference>
<evidence type="ECO:0000256" key="2">
    <source>
        <dbReference type="ARBA" id="ARBA00022692"/>
    </source>
</evidence>
<organism evidence="9 10">
    <name type="scientific">Anaeramoeba ignava</name>
    <name type="common">Anaerobic marine amoeba</name>
    <dbReference type="NCBI Taxonomy" id="1746090"/>
    <lineage>
        <taxon>Eukaryota</taxon>
        <taxon>Metamonada</taxon>
        <taxon>Anaeramoebidae</taxon>
        <taxon>Anaeramoeba</taxon>
    </lineage>
</organism>
<keyword evidence="10" id="KW-1185">Reference proteome</keyword>
<dbReference type="SUPFAM" id="SSF69318">
    <property type="entry name" value="Integrin alpha N-terminal domain"/>
    <property type="match status" value="1"/>
</dbReference>
<evidence type="ECO:0000256" key="4">
    <source>
        <dbReference type="ARBA" id="ARBA00023136"/>
    </source>
</evidence>
<evidence type="ECO:0000313" key="10">
    <source>
        <dbReference type="Proteomes" id="UP001149090"/>
    </source>
</evidence>
<dbReference type="GO" id="GO:0016020">
    <property type="term" value="C:membrane"/>
    <property type="evidence" value="ECO:0007669"/>
    <property type="project" value="UniProtKB-SubCell"/>
</dbReference>
<dbReference type="Pfam" id="PF23722">
    <property type="entry name" value="Beta-sand_DEX1"/>
    <property type="match status" value="1"/>
</dbReference>
<keyword evidence="6" id="KW-0732">Signal</keyword>
<proteinExistence type="predicted"/>
<feature type="chain" id="PRO_5040448712" evidence="6">
    <location>
        <begin position="24"/>
        <end position="728"/>
    </location>
</feature>
<dbReference type="PANTHER" id="PTHR21419:SF23">
    <property type="entry name" value="PROTEIN DEFECTIVE IN EXINE FORMATION 1"/>
    <property type="match status" value="1"/>
</dbReference>
<dbReference type="EMBL" id="JAPDFW010000064">
    <property type="protein sequence ID" value="KAJ5075677.1"/>
    <property type="molecule type" value="Genomic_DNA"/>
</dbReference>
<comment type="subcellular location">
    <subcellularLocation>
        <location evidence="1">Membrane</location>
        <topology evidence="1">Single-pass membrane protein</topology>
    </subcellularLocation>
</comment>
<evidence type="ECO:0000259" key="7">
    <source>
        <dbReference type="Pfam" id="PF23722"/>
    </source>
</evidence>
<evidence type="ECO:0000256" key="6">
    <source>
        <dbReference type="SAM" id="SignalP"/>
    </source>
</evidence>
<dbReference type="InterPro" id="IPR015943">
    <property type="entry name" value="WD40/YVTN_repeat-like_dom_sf"/>
</dbReference>
<name>A0A9Q0LMM7_ANAIG</name>
<dbReference type="AlphaFoldDB" id="A0A9Q0LMM7"/>